<evidence type="ECO:0000313" key="7">
    <source>
        <dbReference type="Proteomes" id="UP001612928"/>
    </source>
</evidence>
<keyword evidence="2 6" id="KW-0808">Transferase</keyword>
<keyword evidence="7" id="KW-1185">Reference proteome</keyword>
<dbReference type="Proteomes" id="UP001612928">
    <property type="component" value="Unassembled WGS sequence"/>
</dbReference>
<dbReference type="InterPro" id="IPR050194">
    <property type="entry name" value="Glycosyltransferase_grp1"/>
</dbReference>
<evidence type="ECO:0000256" key="1">
    <source>
        <dbReference type="ARBA" id="ARBA00022676"/>
    </source>
</evidence>
<evidence type="ECO:0000259" key="4">
    <source>
        <dbReference type="Pfam" id="PF00534"/>
    </source>
</evidence>
<dbReference type="EMBL" id="JBITMB010000004">
    <property type="protein sequence ID" value="MFI7441593.1"/>
    <property type="molecule type" value="Genomic_DNA"/>
</dbReference>
<dbReference type="PANTHER" id="PTHR45947">
    <property type="entry name" value="SULFOQUINOVOSYL TRANSFERASE SQD2"/>
    <property type="match status" value="1"/>
</dbReference>
<dbReference type="RefSeq" id="WP_397021520.1">
    <property type="nucleotide sequence ID" value="NZ_JBITMB010000004.1"/>
</dbReference>
<dbReference type="EC" id="2.4.-.-" evidence="6"/>
<dbReference type="SUPFAM" id="SSF53756">
    <property type="entry name" value="UDP-Glycosyltransferase/glycogen phosphorylase"/>
    <property type="match status" value="1"/>
</dbReference>
<evidence type="ECO:0000259" key="5">
    <source>
        <dbReference type="Pfam" id="PF13439"/>
    </source>
</evidence>
<dbReference type="Pfam" id="PF13439">
    <property type="entry name" value="Glyco_transf_4"/>
    <property type="match status" value="1"/>
</dbReference>
<dbReference type="Gene3D" id="3.40.50.2000">
    <property type="entry name" value="Glycogen Phosphorylase B"/>
    <property type="match status" value="2"/>
</dbReference>
<feature type="domain" description="Glycosyl transferase family 1" evidence="4">
    <location>
        <begin position="221"/>
        <end position="364"/>
    </location>
</feature>
<comment type="caution">
    <text evidence="6">The sequence shown here is derived from an EMBL/GenBank/DDBJ whole genome shotgun (WGS) entry which is preliminary data.</text>
</comment>
<dbReference type="InterPro" id="IPR001296">
    <property type="entry name" value="Glyco_trans_1"/>
</dbReference>
<organism evidence="6 7">
    <name type="scientific">Nonomuraea indica</name>
    <dbReference type="NCBI Taxonomy" id="1581193"/>
    <lineage>
        <taxon>Bacteria</taxon>
        <taxon>Bacillati</taxon>
        <taxon>Actinomycetota</taxon>
        <taxon>Actinomycetes</taxon>
        <taxon>Streptosporangiales</taxon>
        <taxon>Streptosporangiaceae</taxon>
        <taxon>Nonomuraea</taxon>
    </lineage>
</organism>
<dbReference type="PANTHER" id="PTHR45947:SF3">
    <property type="entry name" value="SULFOQUINOVOSYL TRANSFERASE SQD2"/>
    <property type="match status" value="1"/>
</dbReference>
<name>A0ABW8A4F3_9ACTN</name>
<evidence type="ECO:0000256" key="3">
    <source>
        <dbReference type="SAM" id="MobiDB-lite"/>
    </source>
</evidence>
<sequence>MHPAFLHAADDGAAGGQPLRVLIGADAYPPELGGTALSVRGLPGELAARGHDVHVVCRSRHGPPRAGREGDVMVYRLRSVPLPGSRAGRTALPPLLTGPVRRLTELLVGRIAPDVAHVHGASAVARAVLGAARAQGVPVVASAEPLPEPTSVAARLTWRDAVRAFGLAGHVTAPTEAAARLLAAAGLARPVETVPGGVDLSRFRPPEEPRSRARGLLGLPDRATVLSVGRLDARARQEDLIRALAYVCRRLDVQAVLVGGGPRRARLQRLARRCGLTGRVHVLDPVPEETLPLLYAAADVLAVPGAAGSESAATLEALASGLPVVAAGTGAPDRLVLPGRTGHLYAPGDVRALARRLAGTLAEEASDAMGGVCRAVAATHDRVRTVTRFEEIYASLARTRRRPLPDVRTSCPPPAPGTPTPARRSGGPW</sequence>
<feature type="domain" description="Glycosyltransferase subfamily 4-like N-terminal" evidence="5">
    <location>
        <begin position="33"/>
        <end position="202"/>
    </location>
</feature>
<feature type="region of interest" description="Disordered" evidence="3">
    <location>
        <begin position="403"/>
        <end position="429"/>
    </location>
</feature>
<dbReference type="Pfam" id="PF00534">
    <property type="entry name" value="Glycos_transf_1"/>
    <property type="match status" value="1"/>
</dbReference>
<dbReference type="GO" id="GO:0016757">
    <property type="term" value="F:glycosyltransferase activity"/>
    <property type="evidence" value="ECO:0007669"/>
    <property type="project" value="UniProtKB-KW"/>
</dbReference>
<gene>
    <name evidence="6" type="ORF">ACIBP5_16680</name>
</gene>
<evidence type="ECO:0000313" key="6">
    <source>
        <dbReference type="EMBL" id="MFI7441593.1"/>
    </source>
</evidence>
<evidence type="ECO:0000256" key="2">
    <source>
        <dbReference type="ARBA" id="ARBA00022679"/>
    </source>
</evidence>
<accession>A0ABW8A4F3</accession>
<dbReference type="InterPro" id="IPR028098">
    <property type="entry name" value="Glyco_trans_4-like_N"/>
</dbReference>
<reference evidence="6 7" key="1">
    <citation type="submission" date="2024-10" db="EMBL/GenBank/DDBJ databases">
        <title>The Natural Products Discovery Center: Release of the First 8490 Sequenced Strains for Exploring Actinobacteria Biosynthetic Diversity.</title>
        <authorList>
            <person name="Kalkreuter E."/>
            <person name="Kautsar S.A."/>
            <person name="Yang D."/>
            <person name="Bader C.D."/>
            <person name="Teijaro C.N."/>
            <person name="Fluegel L."/>
            <person name="Davis C.M."/>
            <person name="Simpson J.R."/>
            <person name="Lauterbach L."/>
            <person name="Steele A.D."/>
            <person name="Gui C."/>
            <person name="Meng S."/>
            <person name="Li G."/>
            <person name="Viehrig K."/>
            <person name="Ye F."/>
            <person name="Su P."/>
            <person name="Kiefer A.F."/>
            <person name="Nichols A."/>
            <person name="Cepeda A.J."/>
            <person name="Yan W."/>
            <person name="Fan B."/>
            <person name="Jiang Y."/>
            <person name="Adhikari A."/>
            <person name="Zheng C.-J."/>
            <person name="Schuster L."/>
            <person name="Cowan T.M."/>
            <person name="Smanski M.J."/>
            <person name="Chevrette M.G."/>
            <person name="De Carvalho L.P.S."/>
            <person name="Shen B."/>
        </authorList>
    </citation>
    <scope>NUCLEOTIDE SEQUENCE [LARGE SCALE GENOMIC DNA]</scope>
    <source>
        <strain evidence="6 7">NPDC049503</strain>
    </source>
</reference>
<protein>
    <submittedName>
        <fullName evidence="6">Glycosyltransferase</fullName>
        <ecNumber evidence="6">2.4.-.-</ecNumber>
    </submittedName>
</protein>
<keyword evidence="1 6" id="KW-0328">Glycosyltransferase</keyword>
<proteinExistence type="predicted"/>